<keyword evidence="3" id="KW-0819">tRNA processing</keyword>
<evidence type="ECO:0000256" key="4">
    <source>
        <dbReference type="ARBA" id="ARBA00022827"/>
    </source>
</evidence>
<dbReference type="PANTHER" id="PTHR11806:SF0">
    <property type="entry name" value="PROTEIN MTO1 HOMOLOG, MITOCHONDRIAL"/>
    <property type="match status" value="1"/>
</dbReference>
<dbReference type="GO" id="GO:0002098">
    <property type="term" value="P:tRNA wobble uridine modification"/>
    <property type="evidence" value="ECO:0007669"/>
    <property type="project" value="TreeGrafter"/>
</dbReference>
<evidence type="ECO:0000313" key="8">
    <source>
        <dbReference type="EMBL" id="PZP39490.1"/>
    </source>
</evidence>
<dbReference type="AlphaFoldDB" id="A0A2W5EEA9"/>
<dbReference type="Gene3D" id="3.50.50.60">
    <property type="entry name" value="FAD/NAD(P)-binding domain"/>
    <property type="match status" value="1"/>
</dbReference>
<organism evidence="8 9">
    <name type="scientific">Pseudopedobacter saltans</name>
    <dbReference type="NCBI Taxonomy" id="151895"/>
    <lineage>
        <taxon>Bacteria</taxon>
        <taxon>Pseudomonadati</taxon>
        <taxon>Bacteroidota</taxon>
        <taxon>Sphingobacteriia</taxon>
        <taxon>Sphingobacteriales</taxon>
        <taxon>Sphingobacteriaceae</taxon>
        <taxon>Pseudopedobacter</taxon>
    </lineage>
</organism>
<evidence type="ECO:0000259" key="7">
    <source>
        <dbReference type="Pfam" id="PF01134"/>
    </source>
</evidence>
<keyword evidence="5" id="KW-0520">NAD</keyword>
<reference evidence="8 9" key="1">
    <citation type="submission" date="2017-11" db="EMBL/GenBank/DDBJ databases">
        <title>Infants hospitalized years apart are colonized by the same room-sourced microbial strains.</title>
        <authorList>
            <person name="Brooks B."/>
            <person name="Olm M.R."/>
            <person name="Firek B.A."/>
            <person name="Baker R."/>
            <person name="Thomas B.C."/>
            <person name="Morowitz M.J."/>
            <person name="Banfield J.F."/>
        </authorList>
    </citation>
    <scope>NUCLEOTIDE SEQUENCE [LARGE SCALE GENOMIC DNA]</scope>
    <source>
        <strain evidence="8">S2_009_000_R2_76</strain>
    </source>
</reference>
<evidence type="ECO:0000256" key="2">
    <source>
        <dbReference type="ARBA" id="ARBA00022630"/>
    </source>
</evidence>
<protein>
    <submittedName>
        <fullName evidence="8">tRNA uridine-5-carboxymethylaminomethyl(34) synthesis enzyme MnmG</fullName>
    </submittedName>
</protein>
<evidence type="ECO:0000256" key="5">
    <source>
        <dbReference type="ARBA" id="ARBA00023027"/>
    </source>
</evidence>
<evidence type="ECO:0000256" key="1">
    <source>
        <dbReference type="ARBA" id="ARBA00001974"/>
    </source>
</evidence>
<dbReference type="GO" id="GO:0050660">
    <property type="term" value="F:flavin adenine dinucleotide binding"/>
    <property type="evidence" value="ECO:0007669"/>
    <property type="project" value="InterPro"/>
</dbReference>
<dbReference type="EMBL" id="QFOI01000666">
    <property type="protein sequence ID" value="PZP39490.1"/>
    <property type="molecule type" value="Genomic_DNA"/>
</dbReference>
<evidence type="ECO:0000313" key="9">
    <source>
        <dbReference type="Proteomes" id="UP000249645"/>
    </source>
</evidence>
<dbReference type="PANTHER" id="PTHR11806">
    <property type="entry name" value="GLUCOSE INHIBITED DIVISION PROTEIN A"/>
    <property type="match status" value="1"/>
</dbReference>
<evidence type="ECO:0000256" key="6">
    <source>
        <dbReference type="ARBA" id="ARBA00025948"/>
    </source>
</evidence>
<dbReference type="InterPro" id="IPR036188">
    <property type="entry name" value="FAD/NAD-bd_sf"/>
</dbReference>
<dbReference type="Pfam" id="PF01134">
    <property type="entry name" value="GIDA"/>
    <property type="match status" value="1"/>
</dbReference>
<accession>A0A2W5EEA9</accession>
<proteinExistence type="predicted"/>
<keyword evidence="4" id="KW-0274">FAD</keyword>
<dbReference type="InterPro" id="IPR002218">
    <property type="entry name" value="MnmG-rel"/>
</dbReference>
<name>A0A2W5EEA9_9SPHI</name>
<sequence>MINEVYDVIVVGAGHAGCEAAAAAANLGSKTLLVTMNMQTIGQMSCNPAMGGIAKGQIVREIDAMGGYSGIVADKSAIQFKMLNLSKGPAMWSPRTQNDRMMFAEEWRLALENTPNLDFFQDMVKQLIIENNQVAGVVTSLGIEIKAKSV</sequence>
<comment type="subunit">
    <text evidence="6">Homodimer. Heterotetramer of two MnmE and two MnmG subunits.</text>
</comment>
<evidence type="ECO:0000256" key="3">
    <source>
        <dbReference type="ARBA" id="ARBA00022694"/>
    </source>
</evidence>
<comment type="cofactor">
    <cofactor evidence="1">
        <name>FAD</name>
        <dbReference type="ChEBI" id="CHEBI:57692"/>
    </cofactor>
</comment>
<dbReference type="GO" id="GO:0030488">
    <property type="term" value="P:tRNA methylation"/>
    <property type="evidence" value="ECO:0007669"/>
    <property type="project" value="TreeGrafter"/>
</dbReference>
<gene>
    <name evidence="8" type="ORF">DI598_19925</name>
</gene>
<dbReference type="InterPro" id="IPR040131">
    <property type="entry name" value="MnmG_N"/>
</dbReference>
<feature type="domain" description="MnmG N-terminal" evidence="7">
    <location>
        <begin position="7"/>
        <end position="150"/>
    </location>
</feature>
<dbReference type="Proteomes" id="UP000249645">
    <property type="component" value="Unassembled WGS sequence"/>
</dbReference>
<dbReference type="GO" id="GO:0005829">
    <property type="term" value="C:cytosol"/>
    <property type="evidence" value="ECO:0007669"/>
    <property type="project" value="TreeGrafter"/>
</dbReference>
<keyword evidence="2" id="KW-0285">Flavoprotein</keyword>
<dbReference type="SUPFAM" id="SSF51905">
    <property type="entry name" value="FAD/NAD(P)-binding domain"/>
    <property type="match status" value="1"/>
</dbReference>
<comment type="caution">
    <text evidence="8">The sequence shown here is derived from an EMBL/GenBank/DDBJ whole genome shotgun (WGS) entry which is preliminary data.</text>
</comment>
<feature type="non-terminal residue" evidence="8">
    <location>
        <position position="150"/>
    </location>
</feature>